<sequence>MRVTGLRVDRRVEPIGVDEPAPLLSWRLDGDGRGLAQSAYQVVVGAGADPAGGDVLWDSGTVESDRSTGIPYAGPALRPSTPYRARVRVRGADGEWTAWSEPGGWETGLLGGFGAASCWVTSAVERDEPAPPDLDTVAPLRSLHRIGAVEPGPAVFTTEFELPAGRRVLTADAVFTAAPPDPGDGTATDGTVPAVTVSVNDLDVPAVGSALSALRPGRNTIAVRSGSGNLVGRLDIALDGLAPLTVGTDDTWRVGDALAVSLGAHGAPPWGRDPLTHRPSPYLRREFTVSGRVRRARLYATAGGVYSVRLNGSQVGDEHLAPGWTDYATRLGYRTYDVTAQLRSGGNALGAVVADGWYAGNVGFCRSFHYGRTRSFRAELHVWTDDGRHEVIGTDTAWRTGTGAVRYADLQNGTVIDARAEPVGWDKPGFGADWPAAVEVSGPRGTVEAATKPPIRVQREVPARRVERRGGARWIVDFGENLVGWVRLRARGPAGTRIVLRHAEMLDHTGELYTEALRTARATDEYVLRGDEAGETVEPEFTTHGFRYAEVTGVPGELDAADVTALVVYADMPATGTFRCSDGTLNRLQDNIVRGQRGNFLSVPTDCPQRDERLGWTGDAQVFAATAAFNHDVSAFLRAWLTDVRDAQRADGAVAHVAPDVLTGQLDPDQAASPGWGDAIVIVPDRLWRAYGDDRVVRECLPAMRRWLAYLDRDDAPRHPSGGFADWLAVTPTDKDVVNDAYLAYTARVAAGLARVVSDVDGAGAFDAIADRARDRFRRRHLGGGGRVAGGTQTGYVLALTAGLLTADEAPLAVARLAAEVLARNTHLTTGFLGTPWLLDALADGGRPDLAYALLRQEEYPSWLYPIVRGDATTIWERWDSWSDARGFADPGMTSFNHYAYGAVGDFLYRTLGGLAPAEPGYRRITVRPRPGGGVTSATTTLDTGYGTVEVAWSLGPFRLDVTVPPNTTADVHLPAGTAAPASDEPGVLAVAPGPDGTTVVTTGSGRYAFGG</sequence>
<evidence type="ECO:0000259" key="6">
    <source>
        <dbReference type="Pfam" id="PF17389"/>
    </source>
</evidence>
<dbReference type="SUPFAM" id="SSF48208">
    <property type="entry name" value="Six-hairpin glycosidases"/>
    <property type="match status" value="1"/>
</dbReference>
<proteinExistence type="predicted"/>
<dbReference type="Pfam" id="PF25788">
    <property type="entry name" value="Ig_Rha78A_N"/>
    <property type="match status" value="1"/>
</dbReference>
<evidence type="ECO:0000256" key="2">
    <source>
        <dbReference type="ARBA" id="ARBA00012652"/>
    </source>
</evidence>
<dbReference type="InterPro" id="IPR012341">
    <property type="entry name" value="6hp_glycosidase-like_sf"/>
</dbReference>
<dbReference type="EC" id="3.2.1.40" evidence="2"/>
<evidence type="ECO:0000259" key="7">
    <source>
        <dbReference type="Pfam" id="PF17390"/>
    </source>
</evidence>
<dbReference type="InterPro" id="IPR008902">
    <property type="entry name" value="Rhamnosid_concanavalin"/>
</dbReference>
<evidence type="ECO:0000259" key="5">
    <source>
        <dbReference type="Pfam" id="PF08531"/>
    </source>
</evidence>
<dbReference type="Pfam" id="PF17390">
    <property type="entry name" value="Bac_rhamnosid_C"/>
    <property type="match status" value="1"/>
</dbReference>
<dbReference type="Pfam" id="PF05592">
    <property type="entry name" value="Bac_rhamnosid"/>
    <property type="match status" value="1"/>
</dbReference>
<comment type="caution">
    <text evidence="8">The sequence shown here is derived from an EMBL/GenBank/DDBJ whole genome shotgun (WGS) entry which is preliminary data.</text>
</comment>
<dbReference type="InterPro" id="IPR035398">
    <property type="entry name" value="Bac_rhamnosid_C"/>
</dbReference>
<dbReference type="Gene3D" id="2.60.420.10">
    <property type="entry name" value="Maltose phosphorylase, domain 3"/>
    <property type="match status" value="1"/>
</dbReference>
<organism evidence="8 9">
    <name type="scientific">Actinocatenispora rupis</name>
    <dbReference type="NCBI Taxonomy" id="519421"/>
    <lineage>
        <taxon>Bacteria</taxon>
        <taxon>Bacillati</taxon>
        <taxon>Actinomycetota</taxon>
        <taxon>Actinomycetes</taxon>
        <taxon>Micromonosporales</taxon>
        <taxon>Micromonosporaceae</taxon>
        <taxon>Actinocatenispora</taxon>
    </lineage>
</organism>
<evidence type="ECO:0000256" key="1">
    <source>
        <dbReference type="ARBA" id="ARBA00001445"/>
    </source>
</evidence>
<dbReference type="GO" id="GO:0030596">
    <property type="term" value="F:alpha-L-rhamnosidase activity"/>
    <property type="evidence" value="ECO:0007669"/>
    <property type="project" value="UniProtKB-EC"/>
</dbReference>
<dbReference type="InterPro" id="IPR016007">
    <property type="entry name" value="Alpha_rhamnosid"/>
</dbReference>
<dbReference type="InterPro" id="IPR008928">
    <property type="entry name" value="6-hairpin_glycosidase_sf"/>
</dbReference>
<dbReference type="Pfam" id="PF17389">
    <property type="entry name" value="Bac_rhamnosid6H"/>
    <property type="match status" value="1"/>
</dbReference>
<comment type="catalytic activity">
    <reaction evidence="1">
        <text>Hydrolysis of terminal non-reducing alpha-L-rhamnose residues in alpha-L-rhamnosides.</text>
        <dbReference type="EC" id="3.2.1.40"/>
    </reaction>
</comment>
<dbReference type="Pfam" id="PF08531">
    <property type="entry name" value="Bac_rhamnosid_N"/>
    <property type="match status" value="1"/>
</dbReference>
<dbReference type="Gene3D" id="2.60.120.260">
    <property type="entry name" value="Galactose-binding domain-like"/>
    <property type="match status" value="2"/>
</dbReference>
<dbReference type="RefSeq" id="WP_203658025.1">
    <property type="nucleotide sequence ID" value="NZ_BAAAZM010000028.1"/>
</dbReference>
<feature type="domain" description="Alpha-L-rhamnosidase concanavalin-like" evidence="4">
    <location>
        <begin position="472"/>
        <end position="569"/>
    </location>
</feature>
<dbReference type="Gene3D" id="1.50.10.10">
    <property type="match status" value="1"/>
</dbReference>
<evidence type="ECO:0000313" key="9">
    <source>
        <dbReference type="Proteomes" id="UP000612808"/>
    </source>
</evidence>
<dbReference type="InterPro" id="IPR013737">
    <property type="entry name" value="Bac_rhamnosid_N"/>
</dbReference>
<dbReference type="EMBL" id="BOMB01000016">
    <property type="protein sequence ID" value="GID12034.1"/>
    <property type="molecule type" value="Genomic_DNA"/>
</dbReference>
<name>A0A8J3NA61_9ACTN</name>
<dbReference type="GO" id="GO:0005975">
    <property type="term" value="P:carbohydrate metabolic process"/>
    <property type="evidence" value="ECO:0007669"/>
    <property type="project" value="InterPro"/>
</dbReference>
<dbReference type="PIRSF" id="PIRSF010631">
    <property type="entry name" value="A-rhamnsds"/>
    <property type="match status" value="1"/>
</dbReference>
<feature type="domain" description="Bacterial alpha-L-rhamnosidase N-terminal" evidence="5">
    <location>
        <begin position="292"/>
        <end position="458"/>
    </location>
</feature>
<dbReference type="AlphaFoldDB" id="A0A8J3NA61"/>
<dbReference type="PANTHER" id="PTHR33307:SF6">
    <property type="entry name" value="ALPHA-RHAMNOSIDASE (EUROFUNG)-RELATED"/>
    <property type="match status" value="1"/>
</dbReference>
<dbReference type="PANTHER" id="PTHR33307">
    <property type="entry name" value="ALPHA-RHAMNOSIDASE (EUROFUNG)"/>
    <property type="match status" value="1"/>
</dbReference>
<evidence type="ECO:0000313" key="8">
    <source>
        <dbReference type="EMBL" id="GID12034.1"/>
    </source>
</evidence>
<accession>A0A8J3NA61</accession>
<feature type="domain" description="Alpha-L-rhamnosidase six-hairpin glycosidase" evidence="6">
    <location>
        <begin position="574"/>
        <end position="911"/>
    </location>
</feature>
<protein>
    <recommendedName>
        <fullName evidence="2">alpha-L-rhamnosidase</fullName>
        <ecNumber evidence="2">3.2.1.40</ecNumber>
    </recommendedName>
</protein>
<dbReference type="InterPro" id="IPR013783">
    <property type="entry name" value="Ig-like_fold"/>
</dbReference>
<gene>
    <name evidence="8" type="ORF">Aru02nite_29230</name>
</gene>
<reference evidence="8" key="1">
    <citation type="submission" date="2021-01" db="EMBL/GenBank/DDBJ databases">
        <title>Whole genome shotgun sequence of Actinocatenispora rupis NBRC 107355.</title>
        <authorList>
            <person name="Komaki H."/>
            <person name="Tamura T."/>
        </authorList>
    </citation>
    <scope>NUCLEOTIDE SEQUENCE</scope>
    <source>
        <strain evidence="8">NBRC 107355</strain>
    </source>
</reference>
<keyword evidence="3" id="KW-0378">Hydrolase</keyword>
<feature type="domain" description="Alpha-L-rhamnosidase C-terminal" evidence="7">
    <location>
        <begin position="914"/>
        <end position="980"/>
    </location>
</feature>
<keyword evidence="9" id="KW-1185">Reference proteome</keyword>
<dbReference type="Gene3D" id="2.60.40.10">
    <property type="entry name" value="Immunoglobulins"/>
    <property type="match status" value="1"/>
</dbReference>
<dbReference type="InterPro" id="IPR035396">
    <property type="entry name" value="Bac_rhamnosid6H"/>
</dbReference>
<dbReference type="Proteomes" id="UP000612808">
    <property type="component" value="Unassembled WGS sequence"/>
</dbReference>
<evidence type="ECO:0000256" key="3">
    <source>
        <dbReference type="ARBA" id="ARBA00022801"/>
    </source>
</evidence>
<evidence type="ECO:0000259" key="4">
    <source>
        <dbReference type="Pfam" id="PF05592"/>
    </source>
</evidence>